<accession>A0A6J1JI55</accession>
<feature type="compositionally biased region" description="Polar residues" evidence="2">
    <location>
        <begin position="1"/>
        <end position="28"/>
    </location>
</feature>
<dbReference type="KEGG" id="cmax:111484575"/>
<evidence type="ECO:0000313" key="4">
    <source>
        <dbReference type="RefSeq" id="XP_022986988.1"/>
    </source>
</evidence>
<dbReference type="PANTHER" id="PTHR34210">
    <property type="entry name" value="OS01G0252900 PROTEIN"/>
    <property type="match status" value="1"/>
</dbReference>
<dbReference type="Proteomes" id="UP000504608">
    <property type="component" value="Unplaced"/>
</dbReference>
<feature type="coiled-coil region" evidence="1">
    <location>
        <begin position="162"/>
        <end position="189"/>
    </location>
</feature>
<feature type="compositionally biased region" description="Basic and acidic residues" evidence="2">
    <location>
        <begin position="29"/>
        <end position="68"/>
    </location>
</feature>
<keyword evidence="1" id="KW-0175">Coiled coil</keyword>
<feature type="compositionally biased region" description="Basic and acidic residues" evidence="2">
    <location>
        <begin position="237"/>
        <end position="249"/>
    </location>
</feature>
<evidence type="ECO:0000256" key="1">
    <source>
        <dbReference type="SAM" id="Coils"/>
    </source>
</evidence>
<dbReference type="AlphaFoldDB" id="A0A6J1JI55"/>
<reference evidence="4" key="1">
    <citation type="submission" date="2025-08" db="UniProtKB">
        <authorList>
            <consortium name="RefSeq"/>
        </authorList>
    </citation>
    <scope>IDENTIFICATION</scope>
    <source>
        <tissue evidence="4">Young leaves</tissue>
    </source>
</reference>
<protein>
    <submittedName>
        <fullName evidence="4">Uncharacterized protein LOC111484575</fullName>
    </submittedName>
</protein>
<dbReference type="PANTHER" id="PTHR34210:SF1">
    <property type="entry name" value="OS03G0274700 PROTEIN"/>
    <property type="match status" value="1"/>
</dbReference>
<sequence length="249" mass="28769">MRQQRQYSDSGLGSYSVSQMHQVPSQRIEQSHPDPFEGRLEAFTPERENSYIASKNEDQWRRERDESKMPNSMASHMFNEGQGGDLRRSYFQGQRPNPKFVLEKGSNSDLRFQSHGKNMESRFGDGLLPQNFDGLEQKFIDDIINFSKEQNDVEDEENARHRERIIAINSQYEEQLAALRAQHAGRRDELLRRESSARHHQYQKGIRDHYPNGGIGPGNPRGNSGVTTVAASGRAHQNYESEHFNSYRE</sequence>
<keyword evidence="3" id="KW-1185">Reference proteome</keyword>
<feature type="region of interest" description="Disordered" evidence="2">
    <location>
        <begin position="194"/>
        <end position="249"/>
    </location>
</feature>
<evidence type="ECO:0000256" key="2">
    <source>
        <dbReference type="SAM" id="MobiDB-lite"/>
    </source>
</evidence>
<dbReference type="GeneID" id="111484575"/>
<organism evidence="3 4">
    <name type="scientific">Cucurbita maxima</name>
    <name type="common">Pumpkin</name>
    <name type="synonym">Winter squash</name>
    <dbReference type="NCBI Taxonomy" id="3661"/>
    <lineage>
        <taxon>Eukaryota</taxon>
        <taxon>Viridiplantae</taxon>
        <taxon>Streptophyta</taxon>
        <taxon>Embryophyta</taxon>
        <taxon>Tracheophyta</taxon>
        <taxon>Spermatophyta</taxon>
        <taxon>Magnoliopsida</taxon>
        <taxon>eudicotyledons</taxon>
        <taxon>Gunneridae</taxon>
        <taxon>Pentapetalae</taxon>
        <taxon>rosids</taxon>
        <taxon>fabids</taxon>
        <taxon>Cucurbitales</taxon>
        <taxon>Cucurbitaceae</taxon>
        <taxon>Cucurbiteae</taxon>
        <taxon>Cucurbita</taxon>
    </lineage>
</organism>
<name>A0A6J1JI55_CUCMA</name>
<evidence type="ECO:0000313" key="3">
    <source>
        <dbReference type="Proteomes" id="UP000504608"/>
    </source>
</evidence>
<dbReference type="OrthoDB" id="1899623at2759"/>
<proteinExistence type="predicted"/>
<feature type="region of interest" description="Disordered" evidence="2">
    <location>
        <begin position="1"/>
        <end position="72"/>
    </location>
</feature>
<dbReference type="RefSeq" id="XP_022986988.1">
    <property type="nucleotide sequence ID" value="XM_023131220.1"/>
</dbReference>
<gene>
    <name evidence="4" type="primary">LOC111484575</name>
</gene>